<name>A0A239PYG1_9PROT</name>
<sequence>MRLRRSGCGGDGGASVRGRTFPDGVARELTMSKS</sequence>
<protein>
    <submittedName>
        <fullName evidence="2">Uncharacterized protein</fullName>
    </submittedName>
</protein>
<proteinExistence type="predicted"/>
<evidence type="ECO:0000313" key="2">
    <source>
        <dbReference type="EMBL" id="SNT75295.1"/>
    </source>
</evidence>
<evidence type="ECO:0000256" key="1">
    <source>
        <dbReference type="SAM" id="MobiDB-lite"/>
    </source>
</evidence>
<organism evidence="2 3">
    <name type="scientific">Amphiplicatus metriothermophilus</name>
    <dbReference type="NCBI Taxonomy" id="1519374"/>
    <lineage>
        <taxon>Bacteria</taxon>
        <taxon>Pseudomonadati</taxon>
        <taxon>Pseudomonadota</taxon>
        <taxon>Alphaproteobacteria</taxon>
        <taxon>Parvularculales</taxon>
        <taxon>Parvularculaceae</taxon>
        <taxon>Amphiplicatus</taxon>
    </lineage>
</organism>
<reference evidence="2 3" key="1">
    <citation type="submission" date="2017-07" db="EMBL/GenBank/DDBJ databases">
        <authorList>
            <person name="Sun Z.S."/>
            <person name="Albrecht U."/>
            <person name="Echele G."/>
            <person name="Lee C.C."/>
        </authorList>
    </citation>
    <scope>NUCLEOTIDE SEQUENCE [LARGE SCALE GENOMIC DNA]</scope>
    <source>
        <strain evidence="2 3">CGMCC 1.12710</strain>
    </source>
</reference>
<feature type="region of interest" description="Disordered" evidence="1">
    <location>
        <begin position="1"/>
        <end position="34"/>
    </location>
</feature>
<keyword evidence="3" id="KW-1185">Reference proteome</keyword>
<dbReference type="EMBL" id="FZQA01000007">
    <property type="protein sequence ID" value="SNT75295.1"/>
    <property type="molecule type" value="Genomic_DNA"/>
</dbReference>
<dbReference type="Proteomes" id="UP000198346">
    <property type="component" value="Unassembled WGS sequence"/>
</dbReference>
<feature type="non-terminal residue" evidence="2">
    <location>
        <position position="34"/>
    </location>
</feature>
<evidence type="ECO:0000313" key="3">
    <source>
        <dbReference type="Proteomes" id="UP000198346"/>
    </source>
</evidence>
<accession>A0A239PYG1</accession>
<dbReference type="AlphaFoldDB" id="A0A239PYG1"/>
<gene>
    <name evidence="2" type="ORF">SAMN06297382_2656</name>
</gene>